<accession>A0AAV3ARM2</accession>
<evidence type="ECO:0000256" key="6">
    <source>
        <dbReference type="ARBA" id="ARBA00022679"/>
    </source>
</evidence>
<dbReference type="InterPro" id="IPR015422">
    <property type="entry name" value="PyrdxlP-dep_Trfase_small"/>
</dbReference>
<feature type="domain" description="Aminotransferase class I/classII large" evidence="8">
    <location>
        <begin position="190"/>
        <end position="366"/>
    </location>
</feature>
<dbReference type="InterPro" id="IPR015421">
    <property type="entry name" value="PyrdxlP-dep_Trfase_major"/>
</dbReference>
<dbReference type="InterPro" id="IPR004839">
    <property type="entry name" value="Aminotransferase_I/II_large"/>
</dbReference>
<dbReference type="SUPFAM" id="SSF53383">
    <property type="entry name" value="PLP-dependent transferases"/>
    <property type="match status" value="1"/>
</dbReference>
<protein>
    <recommendedName>
        <fullName evidence="4">aspartate transaminase</fullName>
        <ecNumber evidence="4">2.6.1.1</ecNumber>
    </recommendedName>
</protein>
<evidence type="ECO:0000256" key="1">
    <source>
        <dbReference type="ARBA" id="ARBA00001933"/>
    </source>
</evidence>
<dbReference type="GO" id="GO:0005829">
    <property type="term" value="C:cytosol"/>
    <property type="evidence" value="ECO:0007669"/>
    <property type="project" value="TreeGrafter"/>
</dbReference>
<sequence>MTSLSVFIDVPKASKLKDEEQEEAFLKDRDRGKIFLGQKVFLSDNGLPWVPLPVKKVFLQILNDPTRNYEDMPTGGTPEFLRGVTELALGINSKAILENRAGGIQTAGSTGAFRVGIEFLSQWYSLNPKMSVCIPHPDCDFYSETFEAVDVTSIYHYQVWDSKNGNPAISEMLADLEKKNMFPFFHLKDQGLSSGDVDIDAWPLRHFVAEDFELFCAQSFSASFGLYGESVGCLLVVMRSNGALISVRSQMECLVLGKWSTPAATGARVVATVLNNPTLHEEWKENLKMAAKRLMVIREKMREKLRLLETLRSWNQITEQSGLFTYLGLTKDQVDFLAKRNHIYLPKSGQINISSLNVNNIHYIAQCISDVTLNDKR</sequence>
<evidence type="ECO:0000256" key="3">
    <source>
        <dbReference type="ARBA" id="ARBA00011738"/>
    </source>
</evidence>
<keyword evidence="10" id="KW-1185">Reference proteome</keyword>
<evidence type="ECO:0000256" key="2">
    <source>
        <dbReference type="ARBA" id="ARBA00007441"/>
    </source>
</evidence>
<keyword evidence="5" id="KW-0032">Aminotransferase</keyword>
<evidence type="ECO:0000313" key="9">
    <source>
        <dbReference type="EMBL" id="DBA30199.1"/>
    </source>
</evidence>
<dbReference type="Pfam" id="PF00155">
    <property type="entry name" value="Aminotran_1_2"/>
    <property type="match status" value="2"/>
</dbReference>
<evidence type="ECO:0000256" key="7">
    <source>
        <dbReference type="ARBA" id="ARBA00022898"/>
    </source>
</evidence>
<dbReference type="PANTHER" id="PTHR11879:SF6">
    <property type="entry name" value="ASPARTATE AMINOTRANSFERASE, CYTOPLASMIC 2-RELATED"/>
    <property type="match status" value="1"/>
</dbReference>
<dbReference type="Proteomes" id="UP001181693">
    <property type="component" value="Unassembled WGS sequence"/>
</dbReference>
<organism evidence="9 10">
    <name type="scientific">Pyxicephalus adspersus</name>
    <name type="common">African bullfrog</name>
    <dbReference type="NCBI Taxonomy" id="30357"/>
    <lineage>
        <taxon>Eukaryota</taxon>
        <taxon>Metazoa</taxon>
        <taxon>Chordata</taxon>
        <taxon>Craniata</taxon>
        <taxon>Vertebrata</taxon>
        <taxon>Euteleostomi</taxon>
        <taxon>Amphibia</taxon>
        <taxon>Batrachia</taxon>
        <taxon>Anura</taxon>
        <taxon>Neobatrachia</taxon>
        <taxon>Ranoidea</taxon>
        <taxon>Pyxicephalidae</taxon>
        <taxon>Pyxicephalinae</taxon>
        <taxon>Pyxicephalus</taxon>
    </lineage>
</organism>
<keyword evidence="7" id="KW-0663">Pyridoxal phosphate</keyword>
<comment type="cofactor">
    <cofactor evidence="1">
        <name>pyridoxal 5'-phosphate</name>
        <dbReference type="ChEBI" id="CHEBI:597326"/>
    </cofactor>
</comment>
<dbReference type="InterPro" id="IPR000796">
    <property type="entry name" value="Asp_trans"/>
</dbReference>
<keyword evidence="6" id="KW-0808">Transferase</keyword>
<gene>
    <name evidence="9" type="ORF">GDO54_006212</name>
</gene>
<name>A0AAV3ARM2_PYXAD</name>
<comment type="subunit">
    <text evidence="3">Homodimer.</text>
</comment>
<dbReference type="GO" id="GO:0006532">
    <property type="term" value="P:aspartate biosynthetic process"/>
    <property type="evidence" value="ECO:0007669"/>
    <property type="project" value="TreeGrafter"/>
</dbReference>
<dbReference type="PANTHER" id="PTHR11879">
    <property type="entry name" value="ASPARTATE AMINOTRANSFERASE"/>
    <property type="match status" value="1"/>
</dbReference>
<dbReference type="PRINTS" id="PR00799">
    <property type="entry name" value="TRANSAMINASE"/>
</dbReference>
<comment type="similarity">
    <text evidence="2">Belongs to the class-I pyridoxal-phosphate-dependent aminotransferase family.</text>
</comment>
<feature type="domain" description="Aminotransferase class I/classII large" evidence="8">
    <location>
        <begin position="36"/>
        <end position="178"/>
    </location>
</feature>
<proteinExistence type="inferred from homology"/>
<dbReference type="GO" id="GO:0004069">
    <property type="term" value="F:L-aspartate:2-oxoglutarate aminotransferase activity"/>
    <property type="evidence" value="ECO:0007669"/>
    <property type="project" value="UniProtKB-EC"/>
</dbReference>
<dbReference type="Gene3D" id="3.90.1150.10">
    <property type="entry name" value="Aspartate Aminotransferase, domain 1"/>
    <property type="match status" value="1"/>
</dbReference>
<evidence type="ECO:0000256" key="5">
    <source>
        <dbReference type="ARBA" id="ARBA00022576"/>
    </source>
</evidence>
<dbReference type="EMBL" id="DYDO01000002">
    <property type="protein sequence ID" value="DBA30199.1"/>
    <property type="molecule type" value="Genomic_DNA"/>
</dbReference>
<evidence type="ECO:0000259" key="8">
    <source>
        <dbReference type="Pfam" id="PF00155"/>
    </source>
</evidence>
<dbReference type="Gene3D" id="3.40.640.10">
    <property type="entry name" value="Type I PLP-dependent aspartate aminotransferase-like (Major domain)"/>
    <property type="match status" value="2"/>
</dbReference>
<evidence type="ECO:0000256" key="4">
    <source>
        <dbReference type="ARBA" id="ARBA00012753"/>
    </source>
</evidence>
<comment type="caution">
    <text evidence="9">The sequence shown here is derived from an EMBL/GenBank/DDBJ whole genome shotgun (WGS) entry which is preliminary data.</text>
</comment>
<dbReference type="InterPro" id="IPR015424">
    <property type="entry name" value="PyrdxlP-dep_Trfase"/>
</dbReference>
<reference evidence="9" key="1">
    <citation type="thesis" date="2020" institute="ProQuest LLC" country="789 East Eisenhower Parkway, Ann Arbor, MI, USA">
        <title>Comparative Genomics and Chromosome Evolution.</title>
        <authorList>
            <person name="Mudd A.B."/>
        </authorList>
    </citation>
    <scope>NUCLEOTIDE SEQUENCE</scope>
    <source>
        <strain evidence="9">1538</strain>
        <tissue evidence="9">Blood</tissue>
    </source>
</reference>
<dbReference type="EC" id="2.6.1.1" evidence="4"/>
<dbReference type="AlphaFoldDB" id="A0AAV3ARM2"/>
<dbReference type="GO" id="GO:0030170">
    <property type="term" value="F:pyridoxal phosphate binding"/>
    <property type="evidence" value="ECO:0007669"/>
    <property type="project" value="InterPro"/>
</dbReference>
<evidence type="ECO:0000313" key="10">
    <source>
        <dbReference type="Proteomes" id="UP001181693"/>
    </source>
</evidence>